<organism evidence="1 2">
    <name type="scientific">Priestia megaterium</name>
    <name type="common">Bacillus megaterium</name>
    <dbReference type="NCBI Taxonomy" id="1404"/>
    <lineage>
        <taxon>Bacteria</taxon>
        <taxon>Bacillati</taxon>
        <taxon>Bacillota</taxon>
        <taxon>Bacilli</taxon>
        <taxon>Bacillales</taxon>
        <taxon>Bacillaceae</taxon>
        <taxon>Priestia</taxon>
    </lineage>
</organism>
<accession>A0AAX6BTG6</accession>
<gene>
    <name evidence="1" type="ORF">ShirakiTB12_54690</name>
</gene>
<sequence>MTIINSLSLNPQQKQSVELRVKERVTTKFNLTADFNKIKGNEVDFSALDKSKTNESVSKLENMIGKQYSIPVKTNEGLDGEIQYTEVNGTHLYNVSTKTKNSKILKKLREFAKSDENFNKLFAHLVKEGYLVDEKEAYVLQTEKYLEDQEGTELSHSQNMFTVPVYQGEDPIGILAIDEHYKTPVIVIGNENTFVHENGEIVTIQADSCSLKWTKCMAKYLGCSSWPACLITFGGCLGACCTCLNPFSCIACAACAAAVVGAAWKCRMCVVGAARPKECPV</sequence>
<dbReference type="Proteomes" id="UP001165240">
    <property type="component" value="Unassembled WGS sequence"/>
</dbReference>
<dbReference type="AlphaFoldDB" id="A0AAX6BTG6"/>
<name>A0AAX6BTG6_PRIMG</name>
<dbReference type="EMBL" id="BSYK01000006">
    <property type="protein sequence ID" value="GMG77000.1"/>
    <property type="molecule type" value="Genomic_DNA"/>
</dbReference>
<reference evidence="1" key="1">
    <citation type="journal article" date="2024" name="Appl Microbiol">
        <title>Effect of kuratsuki Bacillus and Priestia on Taste of Sake.</title>
        <authorList>
            <person name="Kobayashi K."/>
            <person name="Nishida H."/>
        </authorList>
    </citation>
    <scope>NUCLEOTIDE SEQUENCE</scope>
    <source>
        <strain evidence="1">B-12</strain>
    </source>
</reference>
<protein>
    <submittedName>
        <fullName evidence="1">Uncharacterized protein</fullName>
    </submittedName>
</protein>
<comment type="caution">
    <text evidence="1">The sequence shown here is derived from an EMBL/GenBank/DDBJ whole genome shotgun (WGS) entry which is preliminary data.</text>
</comment>
<evidence type="ECO:0000313" key="2">
    <source>
        <dbReference type="Proteomes" id="UP001165240"/>
    </source>
</evidence>
<evidence type="ECO:0000313" key="1">
    <source>
        <dbReference type="EMBL" id="GMG77000.1"/>
    </source>
</evidence>
<dbReference type="RefSeq" id="WP_310876719.1">
    <property type="nucleotide sequence ID" value="NZ_BSYK01000006.1"/>
</dbReference>
<proteinExistence type="predicted"/>